<sequence length="79" mass="8663">MEMLPFASGSVAMVEEEVVMLVVVGAPSSSPMWRCRSRCLGRHVDQTRRGLEVSHANKLPSCRPSRRVNSNSGCSSRVC</sequence>
<evidence type="ECO:0000256" key="1">
    <source>
        <dbReference type="SAM" id="MobiDB-lite"/>
    </source>
</evidence>
<dbReference type="AlphaFoldDB" id="A0A2I0L0W3"/>
<name>A0A2I0L0W3_PUNGR</name>
<feature type="compositionally biased region" description="Polar residues" evidence="1">
    <location>
        <begin position="67"/>
        <end position="79"/>
    </location>
</feature>
<dbReference type="Proteomes" id="UP000233551">
    <property type="component" value="Unassembled WGS sequence"/>
</dbReference>
<evidence type="ECO:0000313" key="2">
    <source>
        <dbReference type="EMBL" id="PKI74355.1"/>
    </source>
</evidence>
<gene>
    <name evidence="2" type="ORF">CRG98_005235</name>
</gene>
<evidence type="ECO:0000313" key="3">
    <source>
        <dbReference type="Proteomes" id="UP000233551"/>
    </source>
</evidence>
<protein>
    <submittedName>
        <fullName evidence="2">Uncharacterized protein</fullName>
    </submittedName>
</protein>
<proteinExistence type="predicted"/>
<comment type="caution">
    <text evidence="2">The sequence shown here is derived from an EMBL/GenBank/DDBJ whole genome shotgun (WGS) entry which is preliminary data.</text>
</comment>
<accession>A0A2I0L0W3</accession>
<feature type="region of interest" description="Disordered" evidence="1">
    <location>
        <begin position="60"/>
        <end position="79"/>
    </location>
</feature>
<reference evidence="2 3" key="1">
    <citation type="submission" date="2017-11" db="EMBL/GenBank/DDBJ databases">
        <title>De-novo sequencing of pomegranate (Punica granatum L.) genome.</title>
        <authorList>
            <person name="Akparov Z."/>
            <person name="Amiraslanov A."/>
            <person name="Hajiyeva S."/>
            <person name="Abbasov M."/>
            <person name="Kaur K."/>
            <person name="Hamwieh A."/>
            <person name="Solovyev V."/>
            <person name="Salamov A."/>
            <person name="Braich B."/>
            <person name="Kosarev P."/>
            <person name="Mahmoud A."/>
            <person name="Hajiyev E."/>
            <person name="Babayeva S."/>
            <person name="Izzatullayeva V."/>
            <person name="Mammadov A."/>
            <person name="Mammadov A."/>
            <person name="Sharifova S."/>
            <person name="Ojaghi J."/>
            <person name="Eynullazada K."/>
            <person name="Bayramov B."/>
            <person name="Abdulazimova A."/>
            <person name="Shahmuradov I."/>
        </authorList>
    </citation>
    <scope>NUCLEOTIDE SEQUENCE [LARGE SCALE GENOMIC DNA]</scope>
    <source>
        <strain evidence="3">cv. AG2017</strain>
        <tissue evidence="2">Leaf</tissue>
    </source>
</reference>
<keyword evidence="3" id="KW-1185">Reference proteome</keyword>
<dbReference type="EMBL" id="PGOL01000210">
    <property type="protein sequence ID" value="PKI74355.1"/>
    <property type="molecule type" value="Genomic_DNA"/>
</dbReference>
<organism evidence="2 3">
    <name type="scientific">Punica granatum</name>
    <name type="common">Pomegranate</name>
    <dbReference type="NCBI Taxonomy" id="22663"/>
    <lineage>
        <taxon>Eukaryota</taxon>
        <taxon>Viridiplantae</taxon>
        <taxon>Streptophyta</taxon>
        <taxon>Embryophyta</taxon>
        <taxon>Tracheophyta</taxon>
        <taxon>Spermatophyta</taxon>
        <taxon>Magnoliopsida</taxon>
        <taxon>eudicotyledons</taxon>
        <taxon>Gunneridae</taxon>
        <taxon>Pentapetalae</taxon>
        <taxon>rosids</taxon>
        <taxon>malvids</taxon>
        <taxon>Myrtales</taxon>
        <taxon>Lythraceae</taxon>
        <taxon>Punica</taxon>
    </lineage>
</organism>